<protein>
    <submittedName>
        <fullName evidence="4">Serine/arginine-rich splicing factor RS2Z33</fullName>
    </submittedName>
</protein>
<dbReference type="Gene3D" id="4.10.60.10">
    <property type="entry name" value="Zinc finger, CCHC-type"/>
    <property type="match status" value="1"/>
</dbReference>
<dbReference type="Pfam" id="PF00098">
    <property type="entry name" value="zf-CCHC"/>
    <property type="match status" value="1"/>
</dbReference>
<feature type="compositionally biased region" description="Polar residues" evidence="2">
    <location>
        <begin position="127"/>
        <end position="137"/>
    </location>
</feature>
<dbReference type="EMBL" id="KQ415133">
    <property type="protein sequence ID" value="KOC58811.1"/>
    <property type="molecule type" value="Genomic_DNA"/>
</dbReference>
<dbReference type="SUPFAM" id="SSF57756">
    <property type="entry name" value="Retrovirus zinc finger-like domains"/>
    <property type="match status" value="1"/>
</dbReference>
<evidence type="ECO:0000259" key="3">
    <source>
        <dbReference type="PROSITE" id="PS50158"/>
    </source>
</evidence>
<dbReference type="GO" id="GO:0003676">
    <property type="term" value="F:nucleic acid binding"/>
    <property type="evidence" value="ECO:0007669"/>
    <property type="project" value="InterPro"/>
</dbReference>
<keyword evidence="1" id="KW-0862">Zinc</keyword>
<accession>A0A0L7QJT5</accession>
<dbReference type="SMART" id="SM00343">
    <property type="entry name" value="ZnF_C2HC"/>
    <property type="match status" value="3"/>
</dbReference>
<dbReference type="Proteomes" id="UP000053825">
    <property type="component" value="Unassembled WGS sequence"/>
</dbReference>
<evidence type="ECO:0000256" key="1">
    <source>
        <dbReference type="PROSITE-ProRule" id="PRU00047"/>
    </source>
</evidence>
<dbReference type="InterPro" id="IPR001878">
    <property type="entry name" value="Znf_CCHC"/>
</dbReference>
<feature type="region of interest" description="Disordered" evidence="2">
    <location>
        <begin position="56"/>
        <end position="196"/>
    </location>
</feature>
<name>A0A0L7QJT5_9HYME</name>
<keyword evidence="1" id="KW-0479">Metal-binding</keyword>
<keyword evidence="1" id="KW-0863">Zinc-finger</keyword>
<feature type="compositionally biased region" description="Basic and acidic residues" evidence="2">
    <location>
        <begin position="160"/>
        <end position="177"/>
    </location>
</feature>
<feature type="compositionally biased region" description="Low complexity" evidence="2">
    <location>
        <begin position="82"/>
        <end position="116"/>
    </location>
</feature>
<feature type="domain" description="CCHC-type" evidence="3">
    <location>
        <begin position="41"/>
        <end position="57"/>
    </location>
</feature>
<dbReference type="PROSITE" id="PS50158">
    <property type="entry name" value="ZF_CCHC"/>
    <property type="match status" value="2"/>
</dbReference>
<proteinExistence type="predicted"/>
<keyword evidence="5" id="KW-1185">Reference proteome</keyword>
<gene>
    <name evidence="4" type="ORF">WH47_03100</name>
</gene>
<sequence length="381" mass="42579">MKDIRLGWNRCRVREFKAAGECFRCGAMGHFARDCKEQGKRCYRCGSEQHLVKDCEQTEKTIRQPTRRRPPGRGTSEWPELSSARSGISARSGKSAANVGATSAGFSASTSAVSGARVHQERRGTAKTRSVGTQTDVSCIEGSPRRTGWADAVKRPPPPPRREGRTPRPPPRRERAAEPTATKKTATPRRRRARGVAVVVRHETTKYEDALKAIRSHVRDEEMTGIKSVRKTMAGEILFELEEDDRAKPWKERLESIPGVAKVRRLGPRDAVKIRGIDALTDNEAILKAVSDTTAMSEDENEQAQIVRAILEPWQERVVVVLLPSRAAKELCSKDKFKIGWSNARARLLPGPGRRCRACGWYGHSAEKCQRKEGQKQQQKN</sequence>
<evidence type="ECO:0000313" key="5">
    <source>
        <dbReference type="Proteomes" id="UP000053825"/>
    </source>
</evidence>
<dbReference type="OrthoDB" id="7612452at2759"/>
<dbReference type="InterPro" id="IPR036875">
    <property type="entry name" value="Znf_CCHC_sf"/>
</dbReference>
<feature type="domain" description="CCHC-type" evidence="3">
    <location>
        <begin position="22"/>
        <end position="37"/>
    </location>
</feature>
<organism evidence="4 5">
    <name type="scientific">Habropoda laboriosa</name>
    <dbReference type="NCBI Taxonomy" id="597456"/>
    <lineage>
        <taxon>Eukaryota</taxon>
        <taxon>Metazoa</taxon>
        <taxon>Ecdysozoa</taxon>
        <taxon>Arthropoda</taxon>
        <taxon>Hexapoda</taxon>
        <taxon>Insecta</taxon>
        <taxon>Pterygota</taxon>
        <taxon>Neoptera</taxon>
        <taxon>Endopterygota</taxon>
        <taxon>Hymenoptera</taxon>
        <taxon>Apocrita</taxon>
        <taxon>Aculeata</taxon>
        <taxon>Apoidea</taxon>
        <taxon>Anthophila</taxon>
        <taxon>Apidae</taxon>
        <taxon>Habropoda</taxon>
    </lineage>
</organism>
<evidence type="ECO:0000313" key="4">
    <source>
        <dbReference type="EMBL" id="KOC58811.1"/>
    </source>
</evidence>
<dbReference type="STRING" id="597456.A0A0L7QJT5"/>
<reference evidence="4 5" key="1">
    <citation type="submission" date="2015-07" db="EMBL/GenBank/DDBJ databases">
        <title>The genome of Habropoda laboriosa.</title>
        <authorList>
            <person name="Pan H."/>
            <person name="Kapheim K."/>
        </authorList>
    </citation>
    <scope>NUCLEOTIDE SEQUENCE [LARGE SCALE GENOMIC DNA]</scope>
    <source>
        <strain evidence="4">0110345459</strain>
    </source>
</reference>
<dbReference type="AlphaFoldDB" id="A0A0L7QJT5"/>
<dbReference type="GO" id="GO:0008270">
    <property type="term" value="F:zinc ion binding"/>
    <property type="evidence" value="ECO:0007669"/>
    <property type="project" value="UniProtKB-KW"/>
</dbReference>
<evidence type="ECO:0000256" key="2">
    <source>
        <dbReference type="SAM" id="MobiDB-lite"/>
    </source>
</evidence>